<proteinExistence type="predicted"/>
<accession>A0A8S1IYH5</accession>
<protein>
    <submittedName>
        <fullName evidence="2">Uncharacterized protein</fullName>
    </submittedName>
</protein>
<dbReference type="AlphaFoldDB" id="A0A8S1IYH5"/>
<dbReference type="Proteomes" id="UP000708148">
    <property type="component" value="Unassembled WGS sequence"/>
</dbReference>
<evidence type="ECO:0000313" key="2">
    <source>
        <dbReference type="EMBL" id="CAD7699784.1"/>
    </source>
</evidence>
<reference evidence="2" key="1">
    <citation type="submission" date="2020-12" db="EMBL/GenBank/DDBJ databases">
        <authorList>
            <person name="Iha C."/>
        </authorList>
    </citation>
    <scope>NUCLEOTIDE SEQUENCE</scope>
</reference>
<keyword evidence="1" id="KW-1133">Transmembrane helix</keyword>
<gene>
    <name evidence="2" type="ORF">OSTQU699_LOCUS5143</name>
</gene>
<keyword evidence="1" id="KW-0812">Transmembrane</keyword>
<evidence type="ECO:0000256" key="1">
    <source>
        <dbReference type="SAM" id="Phobius"/>
    </source>
</evidence>
<name>A0A8S1IYH5_9CHLO</name>
<keyword evidence="3" id="KW-1185">Reference proteome</keyword>
<evidence type="ECO:0000313" key="3">
    <source>
        <dbReference type="Proteomes" id="UP000708148"/>
    </source>
</evidence>
<comment type="caution">
    <text evidence="2">The sequence shown here is derived from an EMBL/GenBank/DDBJ whole genome shotgun (WGS) entry which is preliminary data.</text>
</comment>
<keyword evidence="1" id="KW-0472">Membrane</keyword>
<feature type="transmembrane region" description="Helical" evidence="1">
    <location>
        <begin position="12"/>
        <end position="32"/>
    </location>
</feature>
<dbReference type="EMBL" id="CAJHUC010001111">
    <property type="protein sequence ID" value="CAD7699784.1"/>
    <property type="molecule type" value="Genomic_DNA"/>
</dbReference>
<sequence length="173" mass="18629">MACMCDASRIGSISGFAVLFLGTLCYMGRAAYRDLCRSKWPGAEGRVSRKKYERKEKLLPKVASPESSDASVPTKGVGPTAAAALKFPVTPGGLDSVADLIKTRLHLSNGAPQLGDGVPEAVPPSGRYFGKYEERGKMKHVKYNLEFLKDGSVYGGCEDDDGSFQVVHRQPSI</sequence>
<organism evidence="2 3">
    <name type="scientific">Ostreobium quekettii</name>
    <dbReference type="NCBI Taxonomy" id="121088"/>
    <lineage>
        <taxon>Eukaryota</taxon>
        <taxon>Viridiplantae</taxon>
        <taxon>Chlorophyta</taxon>
        <taxon>core chlorophytes</taxon>
        <taxon>Ulvophyceae</taxon>
        <taxon>TCBD clade</taxon>
        <taxon>Bryopsidales</taxon>
        <taxon>Ostreobineae</taxon>
        <taxon>Ostreobiaceae</taxon>
        <taxon>Ostreobium</taxon>
    </lineage>
</organism>